<dbReference type="Gene3D" id="2.60.120.260">
    <property type="entry name" value="Galactose-binding domain-like"/>
    <property type="match status" value="1"/>
</dbReference>
<dbReference type="InterPro" id="IPR000742">
    <property type="entry name" value="EGF"/>
</dbReference>
<feature type="coiled-coil region" evidence="24">
    <location>
        <begin position="1587"/>
        <end position="1687"/>
    </location>
</feature>
<dbReference type="FunFam" id="2.10.25.10:FF:000011">
    <property type="entry name" value="Cadherin EGF LAG seven-pass G-type receptor"/>
    <property type="match status" value="2"/>
</dbReference>
<feature type="domain" description="Laminin EGF-like" evidence="26">
    <location>
        <begin position="1118"/>
        <end position="1165"/>
    </location>
</feature>
<evidence type="ECO:0000256" key="12">
    <source>
        <dbReference type="ARBA" id="ARBA00023292"/>
    </source>
</evidence>
<feature type="domain" description="Laminin EGF-like" evidence="26">
    <location>
        <begin position="860"/>
        <end position="905"/>
    </location>
</feature>
<dbReference type="PROSITE" id="PS51116">
    <property type="entry name" value="LAMININ_IVB"/>
    <property type="match status" value="1"/>
</dbReference>
<dbReference type="Pfam" id="PF24973">
    <property type="entry name" value="EGF_LMN_ATRN"/>
    <property type="match status" value="2"/>
</dbReference>
<feature type="disulfide bond" evidence="23">
    <location>
        <begin position="812"/>
        <end position="824"/>
    </location>
</feature>
<feature type="disulfide bond" evidence="23">
    <location>
        <begin position="814"/>
        <end position="831"/>
    </location>
</feature>
<feature type="disulfide bond" evidence="23">
    <location>
        <begin position="408"/>
        <end position="417"/>
    </location>
</feature>
<dbReference type="InterPro" id="IPR013015">
    <property type="entry name" value="Laminin_IV_B"/>
</dbReference>
<reference evidence="30" key="1">
    <citation type="submission" date="2025-08" db="UniProtKB">
        <authorList>
            <consortium name="RefSeq"/>
        </authorList>
    </citation>
    <scope>IDENTIFICATION</scope>
</reference>
<evidence type="ECO:0000256" key="25">
    <source>
        <dbReference type="SAM" id="SignalP"/>
    </source>
</evidence>
<dbReference type="Gene3D" id="2.170.300.10">
    <property type="entry name" value="Tie2 ligand-binding domain superfamily"/>
    <property type="match status" value="1"/>
</dbReference>
<dbReference type="CDD" id="cd00055">
    <property type="entry name" value="EGF_Lam"/>
    <property type="match status" value="13"/>
</dbReference>
<feature type="disulfide bond" evidence="23">
    <location>
        <begin position="860"/>
        <end position="872"/>
    </location>
</feature>
<feature type="disulfide bond" evidence="23">
    <location>
        <begin position="1168"/>
        <end position="1185"/>
    </location>
</feature>
<keyword evidence="4" id="KW-0272">Extracellular matrix</keyword>
<dbReference type="FunFam" id="2.10.25.10:FF:000065">
    <property type="entry name" value="Laminin subunit beta 1"/>
    <property type="match status" value="1"/>
</dbReference>
<dbReference type="Gene3D" id="2.10.25.10">
    <property type="entry name" value="Laminin"/>
    <property type="match status" value="11"/>
</dbReference>
<dbReference type="SMART" id="SM00136">
    <property type="entry name" value="LamNT"/>
    <property type="match status" value="1"/>
</dbReference>
<feature type="domain" description="Laminin EGF-like" evidence="26">
    <location>
        <begin position="812"/>
        <end position="859"/>
    </location>
</feature>
<evidence type="ECO:0000256" key="20">
    <source>
        <dbReference type="ARBA" id="ARBA00080199"/>
    </source>
</evidence>
<accession>A0AAJ7FMP2</accession>
<feature type="domain" description="Laminin EGF-like" evidence="26">
    <location>
        <begin position="441"/>
        <end position="500"/>
    </location>
</feature>
<feature type="disulfide bond" evidence="23">
    <location>
        <begin position="523"/>
        <end position="532"/>
    </location>
</feature>
<dbReference type="FunFam" id="2.10.25.10:FF:000084">
    <property type="entry name" value="Laminin subunit alpha 3"/>
    <property type="match status" value="1"/>
</dbReference>
<dbReference type="SMART" id="SM00180">
    <property type="entry name" value="EGF_Lam"/>
    <property type="match status" value="13"/>
</dbReference>
<feature type="disulfide bond" evidence="23">
    <location>
        <begin position="1090"/>
        <end position="1099"/>
    </location>
</feature>
<evidence type="ECO:0000256" key="10">
    <source>
        <dbReference type="ARBA" id="ARBA00023157"/>
    </source>
</evidence>
<feature type="domain" description="Laminin N-terminal" evidence="28">
    <location>
        <begin position="80"/>
        <end position="314"/>
    </location>
</feature>
<name>A0AAJ7FMP2_CEPCN</name>
<comment type="caution">
    <text evidence="23">Lacks conserved residue(s) required for the propagation of feature annotation.</text>
</comment>
<keyword evidence="11" id="KW-0325">Glycoprotein</keyword>
<evidence type="ECO:0000256" key="2">
    <source>
        <dbReference type="ARBA" id="ARBA00004302"/>
    </source>
</evidence>
<feature type="disulfide bond" evidence="23">
    <location>
        <begin position="833"/>
        <end position="842"/>
    </location>
</feature>
<dbReference type="RefSeq" id="XP_015599361.1">
    <property type="nucleotide sequence ID" value="XM_015743875.2"/>
</dbReference>
<evidence type="ECO:0000259" key="27">
    <source>
        <dbReference type="PROSITE" id="PS51116"/>
    </source>
</evidence>
<evidence type="ECO:0000256" key="4">
    <source>
        <dbReference type="ARBA" id="ARBA00022530"/>
    </source>
</evidence>
<evidence type="ECO:0000313" key="29">
    <source>
        <dbReference type="Proteomes" id="UP000694920"/>
    </source>
</evidence>
<dbReference type="PANTHER" id="PTHR10574:SF375">
    <property type="entry name" value="LAMININ SUBUNIT BETA-1"/>
    <property type="match status" value="1"/>
</dbReference>
<dbReference type="GO" id="GO:0016477">
    <property type="term" value="P:cell migration"/>
    <property type="evidence" value="ECO:0007669"/>
    <property type="project" value="TreeGrafter"/>
</dbReference>
<feature type="domain" description="Laminin EGF-like" evidence="26">
    <location>
        <begin position="1166"/>
        <end position="1212"/>
    </location>
</feature>
<dbReference type="GO" id="GO:0009888">
    <property type="term" value="P:tissue development"/>
    <property type="evidence" value="ECO:0007669"/>
    <property type="project" value="TreeGrafter"/>
</dbReference>
<dbReference type="InterPro" id="IPR008211">
    <property type="entry name" value="Laminin_N"/>
</dbReference>
<evidence type="ECO:0000259" key="26">
    <source>
        <dbReference type="PROSITE" id="PS50027"/>
    </source>
</evidence>
<dbReference type="InterPro" id="IPR056863">
    <property type="entry name" value="LMN_ATRN_NET-like_EGF"/>
</dbReference>
<keyword evidence="9 24" id="KW-0175">Coiled coil</keyword>
<keyword evidence="7" id="KW-0084">Basement membrane</keyword>
<evidence type="ECO:0000256" key="22">
    <source>
        <dbReference type="ARBA" id="ARBA00081237"/>
    </source>
</evidence>
<dbReference type="PANTHER" id="PTHR10574">
    <property type="entry name" value="NETRIN/LAMININ-RELATED"/>
    <property type="match status" value="1"/>
</dbReference>
<feature type="domain" description="Laminin EGF-like" evidence="26">
    <location>
        <begin position="378"/>
        <end position="440"/>
    </location>
</feature>
<evidence type="ECO:0000256" key="17">
    <source>
        <dbReference type="ARBA" id="ARBA00079179"/>
    </source>
</evidence>
<dbReference type="GO" id="GO:0009887">
    <property type="term" value="P:animal organ morphogenesis"/>
    <property type="evidence" value="ECO:0007669"/>
    <property type="project" value="TreeGrafter"/>
</dbReference>
<evidence type="ECO:0000256" key="11">
    <source>
        <dbReference type="ARBA" id="ARBA00023180"/>
    </source>
</evidence>
<evidence type="ECO:0000256" key="7">
    <source>
        <dbReference type="ARBA" id="ARBA00022869"/>
    </source>
</evidence>
<evidence type="ECO:0000256" key="5">
    <source>
        <dbReference type="ARBA" id="ARBA00022729"/>
    </source>
</evidence>
<evidence type="ECO:0000259" key="28">
    <source>
        <dbReference type="PROSITE" id="PS51117"/>
    </source>
</evidence>
<evidence type="ECO:0000313" key="30">
    <source>
        <dbReference type="RefSeq" id="XP_015599361.1"/>
    </source>
</evidence>
<feature type="signal peptide" evidence="25">
    <location>
        <begin position="1"/>
        <end position="27"/>
    </location>
</feature>
<dbReference type="InterPro" id="IPR002049">
    <property type="entry name" value="LE_dom"/>
</dbReference>
<dbReference type="Proteomes" id="UP000694920">
    <property type="component" value="Unplaced"/>
</dbReference>
<evidence type="ECO:0000256" key="18">
    <source>
        <dbReference type="ARBA" id="ARBA00079356"/>
    </source>
</evidence>
<feature type="disulfide bond" evidence="23">
    <location>
        <begin position="1139"/>
        <end position="1148"/>
    </location>
</feature>
<feature type="chain" id="PRO_5042466920" description="Laminin subunit beta-2" evidence="25">
    <location>
        <begin position="28"/>
        <end position="1812"/>
    </location>
</feature>
<feature type="domain" description="Laminin EGF-like" evidence="26">
    <location>
        <begin position="552"/>
        <end position="612"/>
    </location>
</feature>
<keyword evidence="6" id="KW-0677">Repeat</keyword>
<dbReference type="KEGG" id="ccin:107269718"/>
<dbReference type="GO" id="GO:0005608">
    <property type="term" value="C:laminin-3 complex"/>
    <property type="evidence" value="ECO:0007669"/>
    <property type="project" value="UniProtKB-ARBA"/>
</dbReference>
<evidence type="ECO:0000256" key="14">
    <source>
        <dbReference type="ARBA" id="ARBA00071082"/>
    </source>
</evidence>
<protein>
    <recommendedName>
        <fullName evidence="14">Laminin subunit beta-2</fullName>
    </recommendedName>
    <alternativeName>
        <fullName evidence="17">Laminin-11 subunit beta</fullName>
    </alternativeName>
    <alternativeName>
        <fullName evidence="18">Laminin-14 subunit beta</fullName>
    </alternativeName>
    <alternativeName>
        <fullName evidence="22">Laminin-15 subunit beta</fullName>
    </alternativeName>
    <alternativeName>
        <fullName evidence="21">Laminin-3 subunit beta</fullName>
    </alternativeName>
    <alternativeName>
        <fullName evidence="20">Laminin-4 subunit beta</fullName>
    </alternativeName>
    <alternativeName>
        <fullName evidence="16">Laminin-7 subunit beta</fullName>
    </alternativeName>
    <alternativeName>
        <fullName evidence="19">Laminin-9 subunit beta</fullName>
    </alternativeName>
    <alternativeName>
        <fullName evidence="15">S-laminin subunit beta</fullName>
    </alternativeName>
</protein>
<organism evidence="29 30">
    <name type="scientific">Cephus cinctus</name>
    <name type="common">Wheat stem sawfly</name>
    <dbReference type="NCBI Taxonomy" id="211228"/>
    <lineage>
        <taxon>Eukaryota</taxon>
        <taxon>Metazoa</taxon>
        <taxon>Ecdysozoa</taxon>
        <taxon>Arthropoda</taxon>
        <taxon>Hexapoda</taxon>
        <taxon>Insecta</taxon>
        <taxon>Pterygota</taxon>
        <taxon>Neoptera</taxon>
        <taxon>Endopterygota</taxon>
        <taxon>Hymenoptera</taxon>
        <taxon>Cephoidea</taxon>
        <taxon>Cephidae</taxon>
        <taxon>Cephus</taxon>
    </lineage>
</organism>
<dbReference type="SMART" id="SM00181">
    <property type="entry name" value="EGF"/>
    <property type="match status" value="8"/>
</dbReference>
<feature type="domain" description="Laminin EGF-like" evidence="26">
    <location>
        <begin position="501"/>
        <end position="551"/>
    </location>
</feature>
<proteinExistence type="predicted"/>
<feature type="coiled-coil region" evidence="24">
    <location>
        <begin position="1727"/>
        <end position="1754"/>
    </location>
</feature>
<evidence type="ECO:0000256" key="21">
    <source>
        <dbReference type="ARBA" id="ARBA00080856"/>
    </source>
</evidence>
<dbReference type="GO" id="GO:0034446">
    <property type="term" value="P:substrate adhesion-dependent cell spreading"/>
    <property type="evidence" value="ECO:0007669"/>
    <property type="project" value="TreeGrafter"/>
</dbReference>
<gene>
    <name evidence="30" type="primary">LOC107269718</name>
</gene>
<dbReference type="FunFam" id="2.170.300.10:FF:000001">
    <property type="entry name" value="Laminin subunit beta-1"/>
    <property type="match status" value="1"/>
</dbReference>
<dbReference type="PROSITE" id="PS01248">
    <property type="entry name" value="EGF_LAM_1"/>
    <property type="match status" value="4"/>
</dbReference>
<evidence type="ECO:0000256" key="3">
    <source>
        <dbReference type="ARBA" id="ARBA00022525"/>
    </source>
</evidence>
<evidence type="ECO:0000256" key="24">
    <source>
        <dbReference type="SAM" id="Coils"/>
    </source>
</evidence>
<feature type="domain" description="Laminin EGF-like" evidence="26">
    <location>
        <begin position="1067"/>
        <end position="1117"/>
    </location>
</feature>
<feature type="disulfide bond" evidence="23">
    <location>
        <begin position="573"/>
        <end position="582"/>
    </location>
</feature>
<comment type="function">
    <text evidence="1">Binding to cells via a high affinity receptor, laminin is thought to mediate the attachment, migration and organization of cells into tissues during embryonic development by interacting with other extracellular matrix components.</text>
</comment>
<keyword evidence="3" id="KW-0964">Secreted</keyword>
<feature type="domain" description="Laminin EGF-like" evidence="26">
    <location>
        <begin position="906"/>
        <end position="955"/>
    </location>
</feature>
<feature type="disulfide bond" evidence="23">
    <location>
        <begin position="925"/>
        <end position="934"/>
    </location>
</feature>
<dbReference type="PROSITE" id="PS51117">
    <property type="entry name" value="LAMININ_NTER"/>
    <property type="match status" value="1"/>
</dbReference>
<dbReference type="GO" id="GO:0007411">
    <property type="term" value="P:axon guidance"/>
    <property type="evidence" value="ECO:0007669"/>
    <property type="project" value="TreeGrafter"/>
</dbReference>
<dbReference type="GO" id="GO:0030054">
    <property type="term" value="C:cell junction"/>
    <property type="evidence" value="ECO:0007669"/>
    <property type="project" value="UniProtKB-ARBA"/>
</dbReference>
<dbReference type="FunFam" id="2.10.25.10:FF:000130">
    <property type="entry name" value="Laminin subunit beta 1"/>
    <property type="match status" value="1"/>
</dbReference>
<feature type="coiled-coil region" evidence="24">
    <location>
        <begin position="1467"/>
        <end position="1504"/>
    </location>
</feature>
<evidence type="ECO:0000256" key="1">
    <source>
        <dbReference type="ARBA" id="ARBA00002418"/>
    </source>
</evidence>
<feature type="disulfide bond" evidence="23">
    <location>
        <begin position="1118"/>
        <end position="1130"/>
    </location>
</feature>
<dbReference type="GeneID" id="107269718"/>
<keyword evidence="12 23" id="KW-0424">Laminin EGF-like domain</keyword>
<dbReference type="FunFam" id="2.10.25.10:FF:000074">
    <property type="entry name" value="Laminin subunit alpha"/>
    <property type="match status" value="1"/>
</dbReference>
<dbReference type="CDD" id="cd22302">
    <property type="entry name" value="cc_DmLAMB1-like_C"/>
    <property type="match status" value="1"/>
</dbReference>
<feature type="disulfide bond" evidence="23">
    <location>
        <begin position="552"/>
        <end position="564"/>
    </location>
</feature>
<feature type="disulfide bond" evidence="23">
    <location>
        <begin position="535"/>
        <end position="549"/>
    </location>
</feature>
<dbReference type="Pfam" id="PF00055">
    <property type="entry name" value="Laminin_N"/>
    <property type="match status" value="1"/>
</dbReference>
<dbReference type="PROSITE" id="PS50027">
    <property type="entry name" value="EGF_LAM_2"/>
    <property type="match status" value="11"/>
</dbReference>
<dbReference type="FunFam" id="2.10.25.10:FF:000145">
    <property type="entry name" value="Laminin subunit beta 1"/>
    <property type="match status" value="1"/>
</dbReference>
<dbReference type="GO" id="GO:0070831">
    <property type="term" value="P:basement membrane assembly"/>
    <property type="evidence" value="ECO:0007669"/>
    <property type="project" value="TreeGrafter"/>
</dbReference>
<evidence type="ECO:0000256" key="9">
    <source>
        <dbReference type="ARBA" id="ARBA00023054"/>
    </source>
</evidence>
<feature type="disulfide bond" evidence="23">
    <location>
        <begin position="554"/>
        <end position="571"/>
    </location>
</feature>
<dbReference type="Pfam" id="PF00053">
    <property type="entry name" value="EGF_laminin"/>
    <property type="match status" value="11"/>
</dbReference>
<feature type="disulfide bond" evidence="23">
    <location>
        <begin position="1120"/>
        <end position="1137"/>
    </location>
</feature>
<feature type="domain" description="Laminin IV type B" evidence="27">
    <location>
        <begin position="591"/>
        <end position="806"/>
    </location>
</feature>
<keyword evidence="10 23" id="KW-1015">Disulfide bond</keyword>
<keyword evidence="29" id="KW-1185">Reference proteome</keyword>
<comment type="subcellular location">
    <subcellularLocation>
        <location evidence="2">Secreted</location>
        <location evidence="2">Extracellular space</location>
        <location evidence="2">Extracellular matrix</location>
        <location evidence="2">Basement membrane</location>
    </subcellularLocation>
</comment>
<dbReference type="CTD" id="34068"/>
<dbReference type="FunFam" id="2.10.25.10:FF:000138">
    <property type="entry name" value="Laminin subunit beta 1"/>
    <property type="match status" value="1"/>
</dbReference>
<keyword evidence="8" id="KW-0130">Cell adhesion</keyword>
<evidence type="ECO:0000256" key="19">
    <source>
        <dbReference type="ARBA" id="ARBA00080055"/>
    </source>
</evidence>
<feature type="disulfide bond" evidence="23">
    <location>
        <begin position="471"/>
        <end position="480"/>
    </location>
</feature>
<feature type="disulfide bond" evidence="23">
    <location>
        <begin position="1187"/>
        <end position="1196"/>
    </location>
</feature>
<dbReference type="FunFam" id="2.60.120.260:FF:000010">
    <property type="entry name" value="Laminin subunit beta 1"/>
    <property type="match status" value="1"/>
</dbReference>
<evidence type="ECO:0000256" key="6">
    <source>
        <dbReference type="ARBA" id="ARBA00022737"/>
    </source>
</evidence>
<dbReference type="Pfam" id="PF21199">
    <property type="entry name" value="LAMININ_IV_B"/>
    <property type="match status" value="1"/>
</dbReference>
<feature type="disulfide bond" evidence="23">
    <location>
        <begin position="1166"/>
        <end position="1178"/>
    </location>
</feature>
<sequence>MVPSSHYYIVALVLGFLVIYLTDPAEAQYGRDRDRRLPVRGSIRRGDISPLEVITEDPQRIPMIYPKLRGSHPKRAHPCEQSSCYPATGNLLIGRKDRLSASSTCGLRGPERYCIVSHLKERKKCFFCDASHPTQQHNVENIITKYMPGTRHESWWQAENGVENVSLQLDLEAEFHFTHIIIRFQTFRPAAMLIERSHDFGKTWQVYRYFAHNCEQSFPGVKTTEPQTLTDVICDRRYSNVEPSTNGEIIFRVLPPQLQIANPYSKEVQNLLKMTNLRINFTRLHTLGDDLLDDRAEIREKYYYAIKDMIVRGSCSCYGHASRCLPLPGVLHEEDMVHGRCECTHNTKGLNCENCEDFYNDVPWKPAVGKQTNACRICNCNNHTNSCHFDDAVYERSGKVSGGVCDDCQHNTRGQNCEQCKPFFYHDVTRDISDHDACQPCDCDPSGSLDDGICDSRTDPLSGDESGRCHCKTNVEGRRCDRCKNGYWNFDIENPDGCQACTCNTLGTIGNQGCNMVTGECTCKRYVTTRDCNQCLPEYWGLSDDQDGCKPCDCDPGGSYENSCDVVTGQCRCRPHVSGRTCNQPEQSYYTGSLDFLIYEGELARASDNCQVVIREPYRDGRNNTWTGTGFMRALEGSTLNFTVGDIRKSMYYDIVVRYEPVQPGIWDEVQIIIERDGPVDPDGPCANWVPEDDRLWVQLPQDSRSAAAVPSVCLEARKIYKVILQFRKFNNYVSTPTASILVDSIVLRPRIETIPFFSGSPLGELRRQEYERYRCNEFFNNVGDYRADIMEICGKYHNSIGYYAYDGAHSCECNPTGSKSLLCEQYGGFCPCKPNVVGRRCDRCAPGTYGFGSEGCIPCDCDGVGALDNFCDVETGRCKCRPNTYSRTCGECEPGFWNFPHCQRCECNGHADICNSRTGACINCRDFTTGHNCDRCNETFYGDPRIGVDIPCRACPCPGTINSGHSYADSCSLDPETHDVICECYEGYAGPRCDTCAENFYGNPEIPGGECKTCDCSGNTDLNRPGNCDPHTGRCLQCLHNTDGQNCQVCKPGFYGDALSQDCQDCRCNVLGTDRNAGSCHHRTGQCPCLPRVVGQLCDACEENHWRIASGQGCDACECDVVGSVTDKCNPFDGTCECRPGFGGRRCNECQTNYWGNPNIECHPCDCDRAGSASQQCDRETGKCICRKGIGGEKCDQCDRSYVGYAPSCQPCGECFDNWDIILDGLRNQTTSVIGEASRIQKVGTTGVYSVEFENMVTNLDQVRGLISNTSVRSQDLDIFNDLAEQLSKNVTASATLLEEVDNLQENISQRVNLDDVALKNMKNRTNNLHQGAIELRTNATKLQEANVQGALTVTQQMAEKSRLSERMANATTNILKDAERYRKNTENLLARSRSLVNEAQEKNKESLIELNEKLDELTNSVPELNLKMCGEKVKECSVVCGGAGCGSCGSLSCDAGAVPKANQALDVATKQATKIKDHKDEAEQLLRNMIQAKQDAIAARSNAQDAFNIAWDVRNRSDSVTRNLNDLNDKIWSTLNEDQSTPTMVRNLADEVLNKDIKLRPDAIKNLADKIKNIVGSLTNSELILSETADELKLANDLKDKANEAKEIAAQKQTLASNVVLLLTDAQTAQDQAQVAIDKAERDIKLSERDLTDIIEETKGAQTKADNTTEAVDALDARLNLLQTQSLKNDFVVNEINVEVGKVAEEARAVDEKTKRLGVEYKIAGDALNHRVNKSKNEIQRAKQLLQRASELTADTSTKFKDLDGMEGVYKDNERMLTDLMEDVNALTVKIESHLQEIENKARFYRQCST</sequence>
<feature type="coiled-coil region" evidence="24">
    <location>
        <begin position="1384"/>
        <end position="1429"/>
    </location>
</feature>
<comment type="subunit">
    <text evidence="13">Laminin is a complex glycoprotein, consisting of three different polypeptide chains (alpha, beta, gamma), which are bound to each other by disulfide bonds into a cross-shaped molecule comprising one long and three short arms with globules at each end. Beta-2 is a subunit of laminin-3 (laminin-121 or S-laminin), laminin-4 (laminin-221 or S-merosin), laminin-7 (laminin-321 or KS-laminin), laminin-9 (laminin-421), laminin-11 (laminin-521), laminin-14 (laminin-423) and laminin-15 (laminin-523).</text>
</comment>
<feature type="disulfide bond" evidence="23">
    <location>
        <begin position="1039"/>
        <end position="1048"/>
    </location>
</feature>
<dbReference type="SUPFAM" id="SSF57196">
    <property type="entry name" value="EGF/Laminin"/>
    <property type="match status" value="13"/>
</dbReference>
<dbReference type="FunFam" id="2.10.25.10:FF:000135">
    <property type="entry name" value="Laminin subunit beta 4"/>
    <property type="match status" value="2"/>
</dbReference>
<dbReference type="InterPro" id="IPR050440">
    <property type="entry name" value="Laminin/Netrin_ECM"/>
</dbReference>
<dbReference type="PRINTS" id="PR00011">
    <property type="entry name" value="EGFLAMININ"/>
</dbReference>
<dbReference type="FunFam" id="2.10.25.10:FF:000333">
    <property type="entry name" value="netrin-4 isoform X2"/>
    <property type="match status" value="1"/>
</dbReference>
<evidence type="ECO:0000256" key="15">
    <source>
        <dbReference type="ARBA" id="ARBA00075305"/>
    </source>
</evidence>
<evidence type="ECO:0000256" key="8">
    <source>
        <dbReference type="ARBA" id="ARBA00022889"/>
    </source>
</evidence>
<feature type="domain" description="Laminin EGF-like" evidence="26">
    <location>
        <begin position="1015"/>
        <end position="1066"/>
    </location>
</feature>
<feature type="disulfide bond" evidence="23">
    <location>
        <begin position="881"/>
        <end position="890"/>
    </location>
</feature>
<evidence type="ECO:0000256" key="13">
    <source>
        <dbReference type="ARBA" id="ARBA00065009"/>
    </source>
</evidence>
<keyword evidence="5 25" id="KW-0732">Signal</keyword>
<evidence type="ECO:0000256" key="23">
    <source>
        <dbReference type="PROSITE-ProRule" id="PRU00460"/>
    </source>
</evidence>
<feature type="disulfide bond" evidence="23">
    <location>
        <begin position="862"/>
        <end position="879"/>
    </location>
</feature>
<evidence type="ECO:0000256" key="16">
    <source>
        <dbReference type="ARBA" id="ARBA00076137"/>
    </source>
</evidence>